<reference evidence="1 2" key="1">
    <citation type="submission" date="2020-07" db="EMBL/GenBank/DDBJ databases">
        <title>Genomic Encyclopedia of Type Strains, Phase IV (KMG-IV): sequencing the most valuable type-strain genomes for metagenomic binning, comparative biology and taxonomic classification.</title>
        <authorList>
            <person name="Goeker M."/>
        </authorList>
    </citation>
    <scope>NUCLEOTIDE SEQUENCE [LARGE SCALE GENOMIC DNA]</scope>
    <source>
        <strain evidence="1 2">DSM 17721</strain>
    </source>
</reference>
<dbReference type="AlphaFoldDB" id="A0A7W0C693"/>
<evidence type="ECO:0000313" key="2">
    <source>
        <dbReference type="Proteomes" id="UP000525298"/>
    </source>
</evidence>
<evidence type="ECO:0000313" key="1">
    <source>
        <dbReference type="EMBL" id="MBA2879878.1"/>
    </source>
</evidence>
<accession>A0A7W0C693</accession>
<name>A0A7W0C693_9BACT</name>
<organism evidence="1 2">
    <name type="scientific">Desulfosalsimonas propionicica</name>
    <dbReference type="NCBI Taxonomy" id="332175"/>
    <lineage>
        <taxon>Bacteria</taxon>
        <taxon>Pseudomonadati</taxon>
        <taxon>Thermodesulfobacteriota</taxon>
        <taxon>Desulfobacteria</taxon>
        <taxon>Desulfobacterales</taxon>
        <taxon>Desulfosalsimonadaceae</taxon>
        <taxon>Desulfosalsimonas</taxon>
    </lineage>
</organism>
<keyword evidence="2" id="KW-1185">Reference proteome</keyword>
<dbReference type="Proteomes" id="UP000525298">
    <property type="component" value="Unassembled WGS sequence"/>
</dbReference>
<gene>
    <name evidence="1" type="ORF">HNR65_000185</name>
</gene>
<sequence>MEEIRACMAQLMFRTNFEKAFRRHKKHIAGNGKHF</sequence>
<dbReference type="EMBL" id="JACDUS010000001">
    <property type="protein sequence ID" value="MBA2879878.1"/>
    <property type="molecule type" value="Genomic_DNA"/>
</dbReference>
<protein>
    <submittedName>
        <fullName evidence="1">Uncharacterized protein</fullName>
    </submittedName>
</protein>
<comment type="caution">
    <text evidence="1">The sequence shown here is derived from an EMBL/GenBank/DDBJ whole genome shotgun (WGS) entry which is preliminary data.</text>
</comment>
<proteinExistence type="predicted"/>